<feature type="region of interest" description="Disordered" evidence="1">
    <location>
        <begin position="21"/>
        <end position="49"/>
    </location>
</feature>
<organism evidence="2 3">
    <name type="scientific">Sulfuriferula multivorans</name>
    <dbReference type="NCBI Taxonomy" id="1559896"/>
    <lineage>
        <taxon>Bacteria</taxon>
        <taxon>Pseudomonadati</taxon>
        <taxon>Pseudomonadota</taxon>
        <taxon>Betaproteobacteria</taxon>
        <taxon>Nitrosomonadales</taxon>
        <taxon>Sulfuricellaceae</taxon>
        <taxon>Sulfuriferula</taxon>
    </lineage>
</organism>
<dbReference type="EMBL" id="JAAFGW010000167">
    <property type="protein sequence ID" value="NDP48834.1"/>
    <property type="molecule type" value="Genomic_DNA"/>
</dbReference>
<accession>A0A7C9P8Q4</accession>
<evidence type="ECO:0000313" key="3">
    <source>
        <dbReference type="Proteomes" id="UP000483432"/>
    </source>
</evidence>
<evidence type="ECO:0000256" key="1">
    <source>
        <dbReference type="SAM" id="MobiDB-lite"/>
    </source>
</evidence>
<name>A0A7C9P8Q4_9PROT</name>
<protein>
    <submittedName>
        <fullName evidence="2">Uncharacterized protein</fullName>
    </submittedName>
</protein>
<reference evidence="2 3" key="1">
    <citation type="submission" date="2019-09" db="EMBL/GenBank/DDBJ databases">
        <title>H2 Metabolism Revealed by Metagenomic Analysis in Subglacial Sediment of East Antarctica.</title>
        <authorList>
            <person name="Yang Z."/>
            <person name="Zhang Y."/>
            <person name="Lv Y."/>
            <person name="Yan W."/>
            <person name="Xiao X."/>
            <person name="Sun B."/>
            <person name="Ma H."/>
        </authorList>
    </citation>
    <scope>NUCLEOTIDE SEQUENCE [LARGE SCALE GENOMIC DNA]</scope>
    <source>
        <strain evidence="2">Bin2_2</strain>
    </source>
</reference>
<dbReference type="AlphaFoldDB" id="A0A7C9P8Q4"/>
<comment type="caution">
    <text evidence="2">The sequence shown here is derived from an EMBL/GenBank/DDBJ whole genome shotgun (WGS) entry which is preliminary data.</text>
</comment>
<feature type="compositionally biased region" description="Polar residues" evidence="1">
    <location>
        <begin position="33"/>
        <end position="42"/>
    </location>
</feature>
<proteinExistence type="predicted"/>
<feature type="compositionally biased region" description="Low complexity" evidence="1">
    <location>
        <begin position="21"/>
        <end position="32"/>
    </location>
</feature>
<gene>
    <name evidence="2" type="ORF">GZ085_10710</name>
</gene>
<dbReference type="Proteomes" id="UP000483432">
    <property type="component" value="Unassembled WGS sequence"/>
</dbReference>
<evidence type="ECO:0000313" key="2">
    <source>
        <dbReference type="EMBL" id="NDP48834.1"/>
    </source>
</evidence>
<sequence length="389" mass="43913">MWLFWLIVIVAVVLYLLKKSDTSPDTSTASSPNLKITISSHSGSDEQETKVGFLPTSDGGFQIGPSLPLPLTLYGLDQNDAAKLVSALEQGQEYEIREWFNHLVAQKNILCKELADWLAYAKPTIKRLVDMKRLASSEWETATDLDKEDLLAEFQNAAVEELALRPGYIETATTLLFEEPHDLTVDDALLARFKDTPDTYRSLLYAISAGSKVQVSPAADYRRKTFEELTDKGFMRRGQEIPLEDILAGMTMKHMQEIAGADAPKKFTRKVQAVEFLKALPDTRQRLEKTISFRELFQLKPIEGIDLEELAKAHAYSSEVSRVILRTLGAGLESQRLKESSKDWEADGWELNSEECCPDCRKLHGKTWKRFPQKLPPFHIGCDASIEMQ</sequence>